<gene>
    <name evidence="2" type="ORF">DBRI00130_LOCUS5887</name>
</gene>
<evidence type="ECO:0000313" key="2">
    <source>
        <dbReference type="EMBL" id="CAE4589926.1"/>
    </source>
</evidence>
<feature type="region of interest" description="Disordered" evidence="1">
    <location>
        <begin position="75"/>
        <end position="110"/>
    </location>
</feature>
<reference evidence="2" key="1">
    <citation type="submission" date="2021-01" db="EMBL/GenBank/DDBJ databases">
        <authorList>
            <person name="Corre E."/>
            <person name="Pelletier E."/>
            <person name="Niang G."/>
            <person name="Scheremetjew M."/>
            <person name="Finn R."/>
            <person name="Kale V."/>
            <person name="Holt S."/>
            <person name="Cochrane G."/>
            <person name="Meng A."/>
            <person name="Brown T."/>
            <person name="Cohen L."/>
        </authorList>
    </citation>
    <scope>NUCLEOTIDE SEQUENCE</scope>
    <source>
        <strain evidence="2">GSO104</strain>
    </source>
</reference>
<evidence type="ECO:0000256" key="1">
    <source>
        <dbReference type="SAM" id="MobiDB-lite"/>
    </source>
</evidence>
<name>A0A6V2BVC9_9STRA</name>
<proteinExistence type="predicted"/>
<feature type="compositionally biased region" description="Polar residues" evidence="1">
    <location>
        <begin position="81"/>
        <end position="91"/>
    </location>
</feature>
<dbReference type="EMBL" id="HBNS01007265">
    <property type="protein sequence ID" value="CAE4589926.1"/>
    <property type="molecule type" value="Transcribed_RNA"/>
</dbReference>
<accession>A0A6V2BVC9</accession>
<protein>
    <submittedName>
        <fullName evidence="2">Uncharacterized protein</fullName>
    </submittedName>
</protein>
<dbReference type="AlphaFoldDB" id="A0A6V2BVC9"/>
<organism evidence="2">
    <name type="scientific">Ditylum brightwellii</name>
    <dbReference type="NCBI Taxonomy" id="49249"/>
    <lineage>
        <taxon>Eukaryota</taxon>
        <taxon>Sar</taxon>
        <taxon>Stramenopiles</taxon>
        <taxon>Ochrophyta</taxon>
        <taxon>Bacillariophyta</taxon>
        <taxon>Mediophyceae</taxon>
        <taxon>Lithodesmiophycidae</taxon>
        <taxon>Lithodesmiales</taxon>
        <taxon>Lithodesmiaceae</taxon>
        <taxon>Ditylum</taxon>
    </lineage>
</organism>
<sequence length="110" mass="12142">MLNKKCTLNMTRTDGKKLVAVASLGIVAVVGFAQIYLPFIADRDKLRGLFEEEDMPTGARRELDAMMRAERLQAMKEAREQAQQSGNPETNANDKRAPGSMWKNLGGSGK</sequence>